<feature type="compositionally biased region" description="Basic and acidic residues" evidence="1">
    <location>
        <begin position="77"/>
        <end position="95"/>
    </location>
</feature>
<evidence type="ECO:0000256" key="1">
    <source>
        <dbReference type="SAM" id="MobiDB-lite"/>
    </source>
</evidence>
<organism evidence="2 3">
    <name type="scientific">Strongyloides venezuelensis</name>
    <name type="common">Threadworm</name>
    <dbReference type="NCBI Taxonomy" id="75913"/>
    <lineage>
        <taxon>Eukaryota</taxon>
        <taxon>Metazoa</taxon>
        <taxon>Ecdysozoa</taxon>
        <taxon>Nematoda</taxon>
        <taxon>Chromadorea</taxon>
        <taxon>Rhabditida</taxon>
        <taxon>Tylenchina</taxon>
        <taxon>Panagrolaimomorpha</taxon>
        <taxon>Strongyloidoidea</taxon>
        <taxon>Strongyloididae</taxon>
        <taxon>Strongyloides</taxon>
    </lineage>
</organism>
<accession>A0A0K0F123</accession>
<reference evidence="3" key="2">
    <citation type="submission" date="2015-08" db="UniProtKB">
        <authorList>
            <consortium name="WormBaseParasite"/>
        </authorList>
    </citation>
    <scope>IDENTIFICATION</scope>
</reference>
<evidence type="ECO:0000313" key="3">
    <source>
        <dbReference type="WBParaSite" id="SVE_0249000.1"/>
    </source>
</evidence>
<keyword evidence="2" id="KW-1185">Reference proteome</keyword>
<reference evidence="2" key="1">
    <citation type="submission" date="2014-07" db="EMBL/GenBank/DDBJ databases">
        <authorList>
            <person name="Martin A.A"/>
            <person name="De Silva N."/>
        </authorList>
    </citation>
    <scope>NUCLEOTIDE SEQUENCE</scope>
</reference>
<feature type="region of interest" description="Disordered" evidence="1">
    <location>
        <begin position="75"/>
        <end position="125"/>
    </location>
</feature>
<proteinExistence type="predicted"/>
<sequence>MIHLSLSRSTSSNLFDNSDEDSDKLSLNKRSLPFGGFYNNILGKISSLFDLHHNDDEYEKSLTKELDEIYGHSSNVDIKENKNNNEEDLVGERQPESNINVNSQYDNEGSQNEDMMNEQDSSSETRVYDLRPRLTTINYKE</sequence>
<dbReference type="AlphaFoldDB" id="A0A0K0F123"/>
<dbReference type="WBParaSite" id="SVE_0249000.1">
    <property type="protein sequence ID" value="SVE_0249000.1"/>
    <property type="gene ID" value="SVE_0249000"/>
</dbReference>
<name>A0A0K0F123_STRVS</name>
<dbReference type="Proteomes" id="UP000035680">
    <property type="component" value="Unassembled WGS sequence"/>
</dbReference>
<evidence type="ECO:0000313" key="2">
    <source>
        <dbReference type="Proteomes" id="UP000035680"/>
    </source>
</evidence>
<protein>
    <submittedName>
        <fullName evidence="3">Uncharacterized protein</fullName>
    </submittedName>
</protein>
<feature type="compositionally biased region" description="Polar residues" evidence="1">
    <location>
        <begin position="1"/>
        <end position="16"/>
    </location>
</feature>
<feature type="region of interest" description="Disordered" evidence="1">
    <location>
        <begin position="1"/>
        <end position="23"/>
    </location>
</feature>
<feature type="compositionally biased region" description="Polar residues" evidence="1">
    <location>
        <begin position="96"/>
        <end position="125"/>
    </location>
</feature>